<accession>A0ABY0HIT2</accession>
<gene>
    <name evidence="2" type="ORF">DL762_000538</name>
</gene>
<sequence>MPPGDFTNPNNPSLSHIRHSVVMDGPDPPVPVLEDKSLLAKTRRIFRKLSTLFRRKHEELDGNKRGPEQSNRDVKPLLGVDAYFTPDADPQLTFTAFPTARLVNSPTWLAKRIPRYAAKHPHHLAALNNKRSLMVRISLQALHADDGQIRTTCFYNFGPGSKYNVVMDDGPFSNKDEAIAYVHVGILDYIYDEVLPARREVIGQRHTASDGPLLQEDPESCRLVISTEFLPRRPIGDTSTGPAKALTNTVKYLTRLGFEVKLFSIRYIRA</sequence>
<reference evidence="2 3" key="1">
    <citation type="submission" date="2018-06" db="EMBL/GenBank/DDBJ databases">
        <title>Complete Genomes of Monosporascus.</title>
        <authorList>
            <person name="Robinson A.J."/>
            <person name="Natvig D.O."/>
        </authorList>
    </citation>
    <scope>NUCLEOTIDE SEQUENCE [LARGE SCALE GENOMIC DNA]</scope>
    <source>
        <strain evidence="2 3">CBS 609.92</strain>
    </source>
</reference>
<name>A0ABY0HIT2_9PEZI</name>
<dbReference type="Proteomes" id="UP000294003">
    <property type="component" value="Unassembled WGS sequence"/>
</dbReference>
<organism evidence="2 3">
    <name type="scientific">Monosporascus cannonballus</name>
    <dbReference type="NCBI Taxonomy" id="155416"/>
    <lineage>
        <taxon>Eukaryota</taxon>
        <taxon>Fungi</taxon>
        <taxon>Dikarya</taxon>
        <taxon>Ascomycota</taxon>
        <taxon>Pezizomycotina</taxon>
        <taxon>Sordariomycetes</taxon>
        <taxon>Xylariomycetidae</taxon>
        <taxon>Xylariales</taxon>
        <taxon>Xylariales incertae sedis</taxon>
        <taxon>Monosporascus</taxon>
    </lineage>
</organism>
<evidence type="ECO:0000313" key="2">
    <source>
        <dbReference type="EMBL" id="RYO94442.1"/>
    </source>
</evidence>
<keyword evidence="3" id="KW-1185">Reference proteome</keyword>
<evidence type="ECO:0000313" key="3">
    <source>
        <dbReference type="Proteomes" id="UP000294003"/>
    </source>
</evidence>
<comment type="caution">
    <text evidence="2">The sequence shown here is derived from an EMBL/GenBank/DDBJ whole genome shotgun (WGS) entry which is preliminary data.</text>
</comment>
<protein>
    <submittedName>
        <fullName evidence="2">Uncharacterized protein</fullName>
    </submittedName>
</protein>
<evidence type="ECO:0000256" key="1">
    <source>
        <dbReference type="SAM" id="MobiDB-lite"/>
    </source>
</evidence>
<dbReference type="EMBL" id="QJNS01000010">
    <property type="protein sequence ID" value="RYO94442.1"/>
    <property type="molecule type" value="Genomic_DNA"/>
</dbReference>
<feature type="region of interest" description="Disordered" evidence="1">
    <location>
        <begin position="1"/>
        <end position="23"/>
    </location>
</feature>
<proteinExistence type="predicted"/>